<dbReference type="AlphaFoldDB" id="V8NK44"/>
<dbReference type="InterPro" id="IPR026642">
    <property type="entry name" value="Glcci1/FAM117"/>
</dbReference>
<feature type="region of interest" description="Disordered" evidence="2">
    <location>
        <begin position="190"/>
        <end position="222"/>
    </location>
</feature>
<feature type="region of interest" description="Disordered" evidence="2">
    <location>
        <begin position="24"/>
        <end position="57"/>
    </location>
</feature>
<feature type="region of interest" description="Disordered" evidence="2">
    <location>
        <begin position="84"/>
        <end position="103"/>
    </location>
</feature>
<sequence>MAAGTSSSCWVGLQPLKSTFPFQLQSRRNGDGDRAASVPCAASPEKASRNRPPRVQHTSSLDTILGSYLMGQWPRDAEGLPLSHMSDKSTQTPVSWHESEVGKVADHKRSASWNNMDHRREGSPLASFPVLSTKISPSFHNSLDSINQELEEVFVKEQGDEELLRILDVPDGHRAPLPFQRNTEDSLLPRLENNGSPCSSLSLSPSPSNALRQSSHSPARMITDEDLPGVLTKLVLENKGRENGSTSPALAFVLSPHPNHTYVFKREPPEGCEKIHASEEAVPDQPFLPSCPDKNKVYFKPTGSAFCQFSLVKPFIPKVNILYRDFSSSANPKSSGTFSSCQATTVVPILTLPKNLRGDNFSENPKSSSLGLESWKRHQPEDTALFHSSVAVCLRDKDLESLHKKEQQRRNVLFAVFPGGPPEIIIFFKELCRMRLKPKPFLRDAAADGINKCYFSLLIIVLGGFYEIEKLYFLLKTVFLQLLLKFFRMSVKKLKSLTIMLK</sequence>
<dbReference type="Pfam" id="PF15388">
    <property type="entry name" value="FAM117"/>
    <property type="match status" value="2"/>
</dbReference>
<dbReference type="PANTHER" id="PTHR14972:SF7">
    <property type="entry name" value="PROTEIN FAM117A"/>
    <property type="match status" value="1"/>
</dbReference>
<dbReference type="OrthoDB" id="10037581at2759"/>
<evidence type="ECO:0000313" key="3">
    <source>
        <dbReference type="EMBL" id="ETE62018.1"/>
    </source>
</evidence>
<gene>
    <name evidence="3" type="ORF">L345_12229</name>
</gene>
<proteinExistence type="predicted"/>
<evidence type="ECO:0000256" key="2">
    <source>
        <dbReference type="SAM" id="MobiDB-lite"/>
    </source>
</evidence>
<keyword evidence="1" id="KW-0597">Phosphoprotein</keyword>
<keyword evidence="4" id="KW-1185">Reference proteome</keyword>
<dbReference type="PANTHER" id="PTHR14972">
    <property type="entry name" value="AGAP011572-PA"/>
    <property type="match status" value="1"/>
</dbReference>
<evidence type="ECO:0000313" key="4">
    <source>
        <dbReference type="Proteomes" id="UP000018936"/>
    </source>
</evidence>
<feature type="non-terminal residue" evidence="3">
    <location>
        <position position="1"/>
    </location>
</feature>
<name>V8NK44_OPHHA</name>
<evidence type="ECO:0000256" key="1">
    <source>
        <dbReference type="ARBA" id="ARBA00022553"/>
    </source>
</evidence>
<comment type="caution">
    <text evidence="3">The sequence shown here is derived from an EMBL/GenBank/DDBJ whole genome shotgun (WGS) entry which is preliminary data.</text>
</comment>
<evidence type="ECO:0008006" key="5">
    <source>
        <dbReference type="Google" id="ProtNLM"/>
    </source>
</evidence>
<feature type="non-terminal residue" evidence="3">
    <location>
        <position position="502"/>
    </location>
</feature>
<reference evidence="3 4" key="1">
    <citation type="journal article" date="2013" name="Proc. Natl. Acad. Sci. U.S.A.">
        <title>The king cobra genome reveals dynamic gene evolution and adaptation in the snake venom system.</title>
        <authorList>
            <person name="Vonk F.J."/>
            <person name="Casewell N.R."/>
            <person name="Henkel C.V."/>
            <person name="Heimberg A.M."/>
            <person name="Jansen H.J."/>
            <person name="McCleary R.J."/>
            <person name="Kerkkamp H.M."/>
            <person name="Vos R.A."/>
            <person name="Guerreiro I."/>
            <person name="Calvete J.J."/>
            <person name="Wuster W."/>
            <person name="Woods A.E."/>
            <person name="Logan J.M."/>
            <person name="Harrison R.A."/>
            <person name="Castoe T.A."/>
            <person name="de Koning A.P."/>
            <person name="Pollock D.D."/>
            <person name="Yandell M."/>
            <person name="Calderon D."/>
            <person name="Renjifo C."/>
            <person name="Currier R.B."/>
            <person name="Salgado D."/>
            <person name="Pla D."/>
            <person name="Sanz L."/>
            <person name="Hyder A.S."/>
            <person name="Ribeiro J.M."/>
            <person name="Arntzen J.W."/>
            <person name="van den Thillart G.E."/>
            <person name="Boetzer M."/>
            <person name="Pirovano W."/>
            <person name="Dirks R.P."/>
            <person name="Spaink H.P."/>
            <person name="Duboule D."/>
            <person name="McGlinn E."/>
            <person name="Kini R.M."/>
            <person name="Richardson M.K."/>
        </authorList>
    </citation>
    <scope>NUCLEOTIDE SEQUENCE</scope>
    <source>
        <tissue evidence="3">Blood</tissue>
    </source>
</reference>
<protein>
    <recommendedName>
        <fullName evidence="5">Protein FAM117A</fullName>
    </recommendedName>
</protein>
<dbReference type="Proteomes" id="UP000018936">
    <property type="component" value="Unassembled WGS sequence"/>
</dbReference>
<organism evidence="3 4">
    <name type="scientific">Ophiophagus hannah</name>
    <name type="common">King cobra</name>
    <name type="synonym">Naja hannah</name>
    <dbReference type="NCBI Taxonomy" id="8665"/>
    <lineage>
        <taxon>Eukaryota</taxon>
        <taxon>Metazoa</taxon>
        <taxon>Chordata</taxon>
        <taxon>Craniata</taxon>
        <taxon>Vertebrata</taxon>
        <taxon>Euteleostomi</taxon>
        <taxon>Lepidosauria</taxon>
        <taxon>Squamata</taxon>
        <taxon>Bifurcata</taxon>
        <taxon>Unidentata</taxon>
        <taxon>Episquamata</taxon>
        <taxon>Toxicofera</taxon>
        <taxon>Serpentes</taxon>
        <taxon>Colubroidea</taxon>
        <taxon>Elapidae</taxon>
        <taxon>Elapinae</taxon>
        <taxon>Ophiophagus</taxon>
    </lineage>
</organism>
<dbReference type="EMBL" id="AZIM01003519">
    <property type="protein sequence ID" value="ETE62018.1"/>
    <property type="molecule type" value="Genomic_DNA"/>
</dbReference>
<feature type="compositionally biased region" description="Low complexity" evidence="2">
    <location>
        <begin position="196"/>
        <end position="208"/>
    </location>
</feature>
<accession>V8NK44</accession>